<protein>
    <recommendedName>
        <fullName evidence="8">Coupling of ubiquitin conjugation to ER degradation protein 1</fullName>
    </recommendedName>
</protein>
<evidence type="ECO:0000256" key="6">
    <source>
        <dbReference type="ARBA" id="ARBA00023136"/>
    </source>
</evidence>
<name>A0A4C2E5E2_9SACH</name>
<evidence type="ECO:0000256" key="8">
    <source>
        <dbReference type="ARBA" id="ARBA00072899"/>
    </source>
</evidence>
<evidence type="ECO:0000313" key="12">
    <source>
        <dbReference type="EMBL" id="GCE98526.1"/>
    </source>
</evidence>
<sequence>MDQSTLTFLVTIIIGFVLVKWFTQTDQHPSAQALTGNQASNGGSSSANNRGSQQSGSTRQRSTRWRRAVTPDMIEVVQSLAPHLHEEQIRYSLQQTGSVEETVERFLRGDDFPFPPGFRAPAATTQQEESNDSRDPRKRDNIKPDNLLSKFKIDLNDDMSGKDFQELDLEERKRFLVWQARKNMEKRLETDTVLQSLVKNSK</sequence>
<dbReference type="GO" id="GO:0005789">
    <property type="term" value="C:endoplasmic reticulum membrane"/>
    <property type="evidence" value="ECO:0007669"/>
    <property type="project" value="UniProtKB-SubCell"/>
</dbReference>
<feature type="domain" description="CUE" evidence="11">
    <location>
        <begin position="69"/>
        <end position="111"/>
    </location>
</feature>
<dbReference type="PROSITE" id="PS51140">
    <property type="entry name" value="CUE"/>
    <property type="match status" value="1"/>
</dbReference>
<accession>A0A4C2E5E2</accession>
<dbReference type="FunFam" id="1.10.8.10:FF:000050">
    <property type="entry name" value="Related to AMFR protein"/>
    <property type="match status" value="1"/>
</dbReference>
<feature type="transmembrane region" description="Helical" evidence="10">
    <location>
        <begin position="6"/>
        <end position="23"/>
    </location>
</feature>
<organism evidence="12 13">
    <name type="scientific">Zygosaccharomyces mellis</name>
    <dbReference type="NCBI Taxonomy" id="42258"/>
    <lineage>
        <taxon>Eukaryota</taxon>
        <taxon>Fungi</taxon>
        <taxon>Dikarya</taxon>
        <taxon>Ascomycota</taxon>
        <taxon>Saccharomycotina</taxon>
        <taxon>Saccharomycetes</taxon>
        <taxon>Saccharomycetales</taxon>
        <taxon>Saccharomycetaceae</taxon>
        <taxon>Zygosaccharomyces</taxon>
    </lineage>
</organism>
<dbReference type="Gene3D" id="1.10.8.10">
    <property type="entry name" value="DNA helicase RuvA subunit, C-terminal domain"/>
    <property type="match status" value="1"/>
</dbReference>
<evidence type="ECO:0000256" key="1">
    <source>
        <dbReference type="ARBA" id="ARBA00004389"/>
    </source>
</evidence>
<gene>
    <name evidence="12" type="primary">CUE1</name>
    <name evidence="12" type="ORF">ZYGM_004031</name>
</gene>
<dbReference type="AlphaFoldDB" id="A0A4C2E5E2"/>
<keyword evidence="2 10" id="KW-0812">Transmembrane</keyword>
<feature type="compositionally biased region" description="Basic and acidic residues" evidence="9">
    <location>
        <begin position="131"/>
        <end position="143"/>
    </location>
</feature>
<dbReference type="CDD" id="cd14424">
    <property type="entry name" value="CUE_Cue1p_like"/>
    <property type="match status" value="1"/>
</dbReference>
<dbReference type="GO" id="GO:0043130">
    <property type="term" value="F:ubiquitin binding"/>
    <property type="evidence" value="ECO:0007669"/>
    <property type="project" value="InterPro"/>
</dbReference>
<evidence type="ECO:0000256" key="5">
    <source>
        <dbReference type="ARBA" id="ARBA00022989"/>
    </source>
</evidence>
<comment type="subcellular location">
    <subcellularLocation>
        <location evidence="1">Endoplasmic reticulum membrane</location>
        <topology evidence="1">Single-pass membrane protein</topology>
    </subcellularLocation>
</comment>
<dbReference type="Pfam" id="PF18499">
    <property type="entry name" value="Cue1_U7BR"/>
    <property type="match status" value="1"/>
</dbReference>
<evidence type="ECO:0000313" key="13">
    <source>
        <dbReference type="Proteomes" id="UP000301737"/>
    </source>
</evidence>
<evidence type="ECO:0000256" key="9">
    <source>
        <dbReference type="SAM" id="MobiDB-lite"/>
    </source>
</evidence>
<evidence type="ECO:0000256" key="7">
    <source>
        <dbReference type="ARBA" id="ARBA00061383"/>
    </source>
</evidence>
<comment type="caution">
    <text evidence="12">The sequence shown here is derived from an EMBL/GenBank/DDBJ whole genome shotgun (WGS) entry which is preliminary data.</text>
</comment>
<dbReference type="Gene3D" id="1.10.287.4310">
    <property type="match status" value="1"/>
</dbReference>
<dbReference type="InterPro" id="IPR003892">
    <property type="entry name" value="CUE"/>
</dbReference>
<dbReference type="EMBL" id="BIMX01000005">
    <property type="protein sequence ID" value="GCE98526.1"/>
    <property type="molecule type" value="Genomic_DNA"/>
</dbReference>
<reference evidence="12 13" key="1">
    <citation type="submission" date="2019-01" db="EMBL/GenBank/DDBJ databases">
        <title>Draft Genome Sequencing of Zygosaccharomyces mellis Ca-7.</title>
        <authorList>
            <person name="Shiwa Y."/>
            <person name="Kanesaki Y."/>
            <person name="Ishige T."/>
            <person name="Mura K."/>
            <person name="Hori T."/>
            <person name="Tamura T."/>
        </authorList>
    </citation>
    <scope>NUCLEOTIDE SEQUENCE [LARGE SCALE GENOMIC DNA]</scope>
    <source>
        <strain evidence="12 13">Ca-7</strain>
    </source>
</reference>
<dbReference type="InterPro" id="IPR041158">
    <property type="entry name" value="Cue1_U7BR"/>
</dbReference>
<proteinExistence type="inferred from homology"/>
<dbReference type="Pfam" id="PF02845">
    <property type="entry name" value="CUE"/>
    <property type="match status" value="1"/>
</dbReference>
<evidence type="ECO:0000259" key="11">
    <source>
        <dbReference type="PROSITE" id="PS51140"/>
    </source>
</evidence>
<dbReference type="Proteomes" id="UP000301737">
    <property type="component" value="Unassembled WGS sequence"/>
</dbReference>
<evidence type="ECO:0000256" key="4">
    <source>
        <dbReference type="ARBA" id="ARBA00022824"/>
    </source>
</evidence>
<keyword evidence="6 10" id="KW-0472">Membrane</keyword>
<evidence type="ECO:0000256" key="2">
    <source>
        <dbReference type="ARBA" id="ARBA00022692"/>
    </source>
</evidence>
<comment type="similarity">
    <text evidence="7">Belongs to the CUE1 family.</text>
</comment>
<keyword evidence="4" id="KW-0256">Endoplasmic reticulum</keyword>
<dbReference type="SMART" id="SM00546">
    <property type="entry name" value="CUE"/>
    <property type="match status" value="1"/>
</dbReference>
<evidence type="ECO:0000256" key="3">
    <source>
        <dbReference type="ARBA" id="ARBA00022786"/>
    </source>
</evidence>
<dbReference type="OrthoDB" id="3824970at2759"/>
<keyword evidence="13" id="KW-1185">Reference proteome</keyword>
<feature type="region of interest" description="Disordered" evidence="9">
    <location>
        <begin position="110"/>
        <end position="143"/>
    </location>
</feature>
<feature type="compositionally biased region" description="Low complexity" evidence="9">
    <location>
        <begin position="36"/>
        <end position="60"/>
    </location>
</feature>
<keyword evidence="3" id="KW-0833">Ubl conjugation pathway</keyword>
<feature type="region of interest" description="Disordered" evidence="9">
    <location>
        <begin position="32"/>
        <end position="68"/>
    </location>
</feature>
<evidence type="ECO:0000256" key="10">
    <source>
        <dbReference type="SAM" id="Phobius"/>
    </source>
</evidence>
<keyword evidence="5 10" id="KW-1133">Transmembrane helix</keyword>